<comment type="catalytic activity">
    <reaction evidence="2">
        <text>2 GTP = 3',3'-c-di-GMP + 2 diphosphate</text>
        <dbReference type="Rhea" id="RHEA:24898"/>
        <dbReference type="ChEBI" id="CHEBI:33019"/>
        <dbReference type="ChEBI" id="CHEBI:37565"/>
        <dbReference type="ChEBI" id="CHEBI:58805"/>
        <dbReference type="EC" id="2.7.7.65"/>
    </reaction>
</comment>
<dbReference type="OrthoDB" id="9812260at2"/>
<evidence type="ECO:0000313" key="5">
    <source>
        <dbReference type="EMBL" id="SEM12860.1"/>
    </source>
</evidence>
<evidence type="ECO:0000313" key="6">
    <source>
        <dbReference type="Proteomes" id="UP000199664"/>
    </source>
</evidence>
<dbReference type="InterPro" id="IPR000160">
    <property type="entry name" value="GGDEF_dom"/>
</dbReference>
<dbReference type="SUPFAM" id="SSF55785">
    <property type="entry name" value="PYP-like sensor domain (PAS domain)"/>
    <property type="match status" value="1"/>
</dbReference>
<dbReference type="Proteomes" id="UP000199664">
    <property type="component" value="Unassembled WGS sequence"/>
</dbReference>
<dbReference type="InterPro" id="IPR043128">
    <property type="entry name" value="Rev_trsase/Diguanyl_cyclase"/>
</dbReference>
<reference evidence="6" key="1">
    <citation type="submission" date="2016-10" db="EMBL/GenBank/DDBJ databases">
        <authorList>
            <person name="Varghese N."/>
            <person name="Submissions S."/>
        </authorList>
    </citation>
    <scope>NUCLEOTIDE SEQUENCE [LARGE SCALE GENOMIC DNA]</scope>
    <source>
        <strain evidence="6">LMG 26383,CCUG 61248,R- 45681</strain>
    </source>
</reference>
<protein>
    <recommendedName>
        <fullName evidence="1">diguanylate cyclase</fullName>
        <ecNumber evidence="1">2.7.7.65</ecNumber>
    </recommendedName>
</protein>
<feature type="coiled-coil region" evidence="3">
    <location>
        <begin position="241"/>
        <end position="268"/>
    </location>
</feature>
<dbReference type="InterPro" id="IPR029787">
    <property type="entry name" value="Nucleotide_cyclase"/>
</dbReference>
<evidence type="ECO:0000256" key="2">
    <source>
        <dbReference type="ARBA" id="ARBA00034247"/>
    </source>
</evidence>
<dbReference type="PANTHER" id="PTHR45138:SF9">
    <property type="entry name" value="DIGUANYLATE CYCLASE DGCM-RELATED"/>
    <property type="match status" value="1"/>
</dbReference>
<name>A0A1H7VUL1_9HYPH</name>
<gene>
    <name evidence="5" type="ORF">SAMN04515666_107273</name>
</gene>
<dbReference type="PANTHER" id="PTHR45138">
    <property type="entry name" value="REGULATORY COMPONENTS OF SENSORY TRANSDUCTION SYSTEM"/>
    <property type="match status" value="1"/>
</dbReference>
<evidence type="ECO:0000259" key="4">
    <source>
        <dbReference type="PROSITE" id="PS50887"/>
    </source>
</evidence>
<proteinExistence type="predicted"/>
<dbReference type="GO" id="GO:1902201">
    <property type="term" value="P:negative regulation of bacterial-type flagellum-dependent cell motility"/>
    <property type="evidence" value="ECO:0007669"/>
    <property type="project" value="TreeGrafter"/>
</dbReference>
<dbReference type="NCBIfam" id="TIGR00254">
    <property type="entry name" value="GGDEF"/>
    <property type="match status" value="1"/>
</dbReference>
<dbReference type="EC" id="2.7.7.65" evidence="1"/>
<dbReference type="SUPFAM" id="SSF55073">
    <property type="entry name" value="Nucleotide cyclase"/>
    <property type="match status" value="1"/>
</dbReference>
<keyword evidence="3" id="KW-0175">Coiled coil</keyword>
<keyword evidence="6" id="KW-1185">Reference proteome</keyword>
<dbReference type="AlphaFoldDB" id="A0A1H7VUL1"/>
<dbReference type="Gene3D" id="3.30.450.20">
    <property type="entry name" value="PAS domain"/>
    <property type="match status" value="1"/>
</dbReference>
<dbReference type="FunFam" id="3.30.70.270:FF:000001">
    <property type="entry name" value="Diguanylate cyclase domain protein"/>
    <property type="match status" value="1"/>
</dbReference>
<dbReference type="Pfam" id="PF00990">
    <property type="entry name" value="GGDEF"/>
    <property type="match status" value="1"/>
</dbReference>
<evidence type="ECO:0000256" key="3">
    <source>
        <dbReference type="SAM" id="Coils"/>
    </source>
</evidence>
<dbReference type="InterPro" id="IPR035965">
    <property type="entry name" value="PAS-like_dom_sf"/>
</dbReference>
<dbReference type="GO" id="GO:0005886">
    <property type="term" value="C:plasma membrane"/>
    <property type="evidence" value="ECO:0007669"/>
    <property type="project" value="TreeGrafter"/>
</dbReference>
<dbReference type="InterPro" id="IPR050469">
    <property type="entry name" value="Diguanylate_Cyclase"/>
</dbReference>
<dbReference type="Gene3D" id="3.30.70.270">
    <property type="match status" value="1"/>
</dbReference>
<dbReference type="CDD" id="cd01949">
    <property type="entry name" value="GGDEF"/>
    <property type="match status" value="1"/>
</dbReference>
<dbReference type="STRING" id="1036779.SAMN04515666_107273"/>
<feature type="domain" description="GGDEF" evidence="4">
    <location>
        <begin position="292"/>
        <end position="426"/>
    </location>
</feature>
<accession>A0A1H7VUL1</accession>
<dbReference type="Pfam" id="PF12860">
    <property type="entry name" value="PAS_7"/>
    <property type="match status" value="1"/>
</dbReference>
<dbReference type="PROSITE" id="PS50887">
    <property type="entry name" value="GGDEF"/>
    <property type="match status" value="1"/>
</dbReference>
<dbReference type="GO" id="GO:0043709">
    <property type="term" value="P:cell adhesion involved in single-species biofilm formation"/>
    <property type="evidence" value="ECO:0007669"/>
    <property type="project" value="TreeGrafter"/>
</dbReference>
<evidence type="ECO:0000256" key="1">
    <source>
        <dbReference type="ARBA" id="ARBA00012528"/>
    </source>
</evidence>
<dbReference type="GO" id="GO:0052621">
    <property type="term" value="F:diguanylate cyclase activity"/>
    <property type="evidence" value="ECO:0007669"/>
    <property type="project" value="UniProtKB-EC"/>
</dbReference>
<dbReference type="EMBL" id="FOAN01000007">
    <property type="protein sequence ID" value="SEM12860.1"/>
    <property type="molecule type" value="Genomic_DNA"/>
</dbReference>
<dbReference type="RefSeq" id="WP_091839274.1">
    <property type="nucleotide sequence ID" value="NZ_FOAN01000007.1"/>
</dbReference>
<sequence length="437" mass="48062">MKLSRYLLDSLDALGIGVCEYDGEMRALCWNQTFLQIFPEDVGEIYVGEPYADNLQRFYRLRLSPEEMPEIARHVAEGVTRHENQTQPFEFIHNGRKLRASSLRAPDGGRVRLWQTLDVETPSEAAPELVLPVIDALRFIPDGATILDAKQRVIATNNAFRRLYDLPSGTPVVGRSLDEIIAWCWRGASPMGAWRAAISNGLRYDGVPFEIELPGQRWLRLIARHGKGGVSFFTHADITVAKRQQMELLEAQEALRRANAALAELAETDGLTGLANRRRFVTRLADAAARPEPLALMMIDVDHFKTINDRFGHLVGDACLKAIAEVIAAQVTQASALVARIGGEEFGVLLGDASIEAAKEVATTIRRALRRVPWRLLHDELTGVTVSIGLCAGRGPLDGTSLHANADEALYAAKRNGRDRIELASPPAPAVPRCIAG</sequence>
<dbReference type="SMART" id="SM00267">
    <property type="entry name" value="GGDEF"/>
    <property type="match status" value="1"/>
</dbReference>
<organism evidence="5 6">
    <name type="scientific">Bosea lupini</name>
    <dbReference type="NCBI Taxonomy" id="1036779"/>
    <lineage>
        <taxon>Bacteria</taxon>
        <taxon>Pseudomonadati</taxon>
        <taxon>Pseudomonadota</taxon>
        <taxon>Alphaproteobacteria</taxon>
        <taxon>Hyphomicrobiales</taxon>
        <taxon>Boseaceae</taxon>
        <taxon>Bosea</taxon>
    </lineage>
</organism>